<evidence type="ECO:0000256" key="1">
    <source>
        <dbReference type="SAM" id="MobiDB-lite"/>
    </source>
</evidence>
<feature type="region of interest" description="Disordered" evidence="1">
    <location>
        <begin position="27"/>
        <end position="67"/>
    </location>
</feature>
<protein>
    <submittedName>
        <fullName evidence="3">Uncharacterized protein</fullName>
    </submittedName>
</protein>
<feature type="chain" id="PRO_5040121346" evidence="2">
    <location>
        <begin position="20"/>
        <end position="216"/>
    </location>
</feature>
<comment type="caution">
    <text evidence="3">The sequence shown here is derived from an EMBL/GenBank/DDBJ whole genome shotgun (WGS) entry which is preliminary data.</text>
</comment>
<feature type="signal peptide" evidence="2">
    <location>
        <begin position="1"/>
        <end position="19"/>
    </location>
</feature>
<sequence>MRFNALFTVLALAVALVAALPAPVKPGAAAPAPRAGHPPPTAKSGATTASKRTRPPKPKDSGPSHCNKRAGTCKNLFIVYYKPISAGLLRHWALFLTDAASADSPAASGTIYQVLADSQHPSGLAPYKLENKKVVEAGSFGGAALLGHIEASKVEAYYNSYKDFLLDDIGDHNTQRKNALDQSNCQHWTTDLVALMAEDEVLPTTAKTTMAGIPKK</sequence>
<dbReference type="EMBL" id="BRPK01000002">
    <property type="protein sequence ID" value="GLB34591.1"/>
    <property type="molecule type" value="Genomic_DNA"/>
</dbReference>
<gene>
    <name evidence="3" type="ORF">LshimejAT787_0201560</name>
</gene>
<dbReference type="InterPro" id="IPR046670">
    <property type="entry name" value="DUF6540"/>
</dbReference>
<proteinExistence type="predicted"/>
<name>A0A9P3PFM8_LYOSH</name>
<accession>A0A9P3PFM8</accession>
<keyword evidence="4" id="KW-1185">Reference proteome</keyword>
<keyword evidence="2" id="KW-0732">Signal</keyword>
<dbReference type="Proteomes" id="UP001063166">
    <property type="component" value="Unassembled WGS sequence"/>
</dbReference>
<dbReference type="AlphaFoldDB" id="A0A9P3PFM8"/>
<evidence type="ECO:0000256" key="2">
    <source>
        <dbReference type="SAM" id="SignalP"/>
    </source>
</evidence>
<reference evidence="3" key="1">
    <citation type="submission" date="2022-07" db="EMBL/GenBank/DDBJ databases">
        <title>The genome of Lyophyllum shimeji provides insight into the initial evolution of ectomycorrhizal fungal genome.</title>
        <authorList>
            <person name="Kobayashi Y."/>
            <person name="Shibata T."/>
            <person name="Hirakawa H."/>
            <person name="Shigenobu S."/>
            <person name="Nishiyama T."/>
            <person name="Yamada A."/>
            <person name="Hasebe M."/>
            <person name="Kawaguchi M."/>
        </authorList>
    </citation>
    <scope>NUCLEOTIDE SEQUENCE</scope>
    <source>
        <strain evidence="3">AT787</strain>
    </source>
</reference>
<dbReference type="Pfam" id="PF20174">
    <property type="entry name" value="DUF6540"/>
    <property type="match status" value="1"/>
</dbReference>
<organism evidence="3 4">
    <name type="scientific">Lyophyllum shimeji</name>
    <name type="common">Hon-shimeji</name>
    <name type="synonym">Tricholoma shimeji</name>
    <dbReference type="NCBI Taxonomy" id="47721"/>
    <lineage>
        <taxon>Eukaryota</taxon>
        <taxon>Fungi</taxon>
        <taxon>Dikarya</taxon>
        <taxon>Basidiomycota</taxon>
        <taxon>Agaricomycotina</taxon>
        <taxon>Agaricomycetes</taxon>
        <taxon>Agaricomycetidae</taxon>
        <taxon>Agaricales</taxon>
        <taxon>Tricholomatineae</taxon>
        <taxon>Lyophyllaceae</taxon>
        <taxon>Lyophyllum</taxon>
    </lineage>
</organism>
<evidence type="ECO:0000313" key="4">
    <source>
        <dbReference type="Proteomes" id="UP001063166"/>
    </source>
</evidence>
<evidence type="ECO:0000313" key="3">
    <source>
        <dbReference type="EMBL" id="GLB34591.1"/>
    </source>
</evidence>